<comment type="caution">
    <text evidence="3">The sequence shown here is derived from an EMBL/GenBank/DDBJ whole genome shotgun (WGS) entry which is preliminary data.</text>
</comment>
<feature type="transmembrane region" description="Helical" evidence="1">
    <location>
        <begin position="165"/>
        <end position="182"/>
    </location>
</feature>
<proteinExistence type="predicted"/>
<feature type="transmembrane region" description="Helical" evidence="1">
    <location>
        <begin position="42"/>
        <end position="63"/>
    </location>
</feature>
<organism evidence="3 4">
    <name type="scientific">Mesorhizobium marinum</name>
    <dbReference type="NCBI Taxonomy" id="3228790"/>
    <lineage>
        <taxon>Bacteria</taxon>
        <taxon>Pseudomonadati</taxon>
        <taxon>Pseudomonadota</taxon>
        <taxon>Alphaproteobacteria</taxon>
        <taxon>Hyphomicrobiales</taxon>
        <taxon>Phyllobacteriaceae</taxon>
        <taxon>Mesorhizobium</taxon>
    </lineage>
</organism>
<keyword evidence="1" id="KW-0812">Transmembrane</keyword>
<evidence type="ECO:0000259" key="2">
    <source>
        <dbReference type="Pfam" id="PF09335"/>
    </source>
</evidence>
<gene>
    <name evidence="3" type="ORF">ABUE31_10425</name>
</gene>
<reference evidence="3 4" key="1">
    <citation type="submission" date="2024-06" db="EMBL/GenBank/DDBJ databases">
        <authorList>
            <person name="Tuo L."/>
        </authorList>
    </citation>
    <scope>NUCLEOTIDE SEQUENCE [LARGE SCALE GENOMIC DNA]</scope>
    <source>
        <strain evidence="3 4">ZMM04-5</strain>
    </source>
</reference>
<evidence type="ECO:0000256" key="1">
    <source>
        <dbReference type="SAM" id="Phobius"/>
    </source>
</evidence>
<dbReference type="InterPro" id="IPR032816">
    <property type="entry name" value="VTT_dom"/>
</dbReference>
<dbReference type="PANTHER" id="PTHR42709:SF2">
    <property type="entry name" value="INNER MEMBRANE PROTEIN YOHD"/>
    <property type="match status" value="1"/>
</dbReference>
<evidence type="ECO:0000313" key="4">
    <source>
        <dbReference type="Proteomes" id="UP001556196"/>
    </source>
</evidence>
<protein>
    <submittedName>
        <fullName evidence="3">DedA family protein</fullName>
    </submittedName>
</protein>
<feature type="domain" description="VTT" evidence="2">
    <location>
        <begin position="27"/>
        <end position="145"/>
    </location>
</feature>
<dbReference type="RefSeq" id="WP_367723466.1">
    <property type="nucleotide sequence ID" value="NZ_JBFOCI010000002.1"/>
</dbReference>
<dbReference type="PANTHER" id="PTHR42709">
    <property type="entry name" value="ALKALINE PHOSPHATASE LIKE PROTEIN"/>
    <property type="match status" value="1"/>
</dbReference>
<feature type="transmembrane region" description="Helical" evidence="1">
    <location>
        <begin position="125"/>
        <end position="145"/>
    </location>
</feature>
<dbReference type="Pfam" id="PF09335">
    <property type="entry name" value="VTT_dom"/>
    <property type="match status" value="1"/>
</dbReference>
<keyword evidence="1" id="KW-1133">Transmembrane helix</keyword>
<dbReference type="Proteomes" id="UP001556196">
    <property type="component" value="Unassembled WGS sequence"/>
</dbReference>
<keyword evidence="4" id="KW-1185">Reference proteome</keyword>
<sequence length="193" mass="20683">MSDTIHRLIEQYGLVAAFAGSLAEGETAAILCGFFVHQGVFAPWQAFTAVFLGAFGGDALFFLCGRRFADTAFVGRLRQRPGFDRAFGLMQRHPALYVIGNRYVYGFRLLGGVAAGLSSIPALKFVVLNAVSAFIWTVLFVGIGYLFGLGAEQILGAALHSHQRLLVGLAIGVAAGLAGWLASRHFSRRAGRC</sequence>
<feature type="transmembrane region" description="Helical" evidence="1">
    <location>
        <begin position="12"/>
        <end position="36"/>
    </location>
</feature>
<dbReference type="InterPro" id="IPR051311">
    <property type="entry name" value="DedA_domain"/>
</dbReference>
<dbReference type="EMBL" id="JBFOCI010000002">
    <property type="protein sequence ID" value="MEW9806401.1"/>
    <property type="molecule type" value="Genomic_DNA"/>
</dbReference>
<accession>A0ABV3QZ90</accession>
<keyword evidence="1" id="KW-0472">Membrane</keyword>
<evidence type="ECO:0000313" key="3">
    <source>
        <dbReference type="EMBL" id="MEW9806401.1"/>
    </source>
</evidence>
<name>A0ABV3QZ90_9HYPH</name>